<evidence type="ECO:0000259" key="1">
    <source>
        <dbReference type="Pfam" id="PF01902"/>
    </source>
</evidence>
<dbReference type="Pfam" id="PF01902">
    <property type="entry name" value="Diphthami_syn_2"/>
    <property type="match status" value="1"/>
</dbReference>
<dbReference type="AlphaFoldDB" id="A0A2P8DAZ7"/>
<evidence type="ECO:0000313" key="2">
    <source>
        <dbReference type="EMBL" id="PSK94379.1"/>
    </source>
</evidence>
<reference evidence="2 3" key="1">
    <citation type="submission" date="2018-03" db="EMBL/GenBank/DDBJ databases">
        <title>Genomic Encyclopedia of Type Strains, Phase III (KMG-III): the genomes of soil and plant-associated and newly described type strains.</title>
        <authorList>
            <person name="Whitman W."/>
        </authorList>
    </citation>
    <scope>NUCLEOTIDE SEQUENCE [LARGE SCALE GENOMIC DNA]</scope>
    <source>
        <strain evidence="2 3">CGMCC 1.12700</strain>
    </source>
</reference>
<protein>
    <submittedName>
        <fullName evidence="2">Uncharacterized protein (TIGR00290 family)</fullName>
    </submittedName>
</protein>
<dbReference type="Gene3D" id="3.40.50.620">
    <property type="entry name" value="HUPs"/>
    <property type="match status" value="1"/>
</dbReference>
<dbReference type="RefSeq" id="WP_181358307.1">
    <property type="nucleotide sequence ID" value="NZ_PYGD01000001.1"/>
</dbReference>
<dbReference type="InterPro" id="IPR002761">
    <property type="entry name" value="Diphthami_syn_dom"/>
</dbReference>
<dbReference type="Proteomes" id="UP000240572">
    <property type="component" value="Unassembled WGS sequence"/>
</dbReference>
<dbReference type="SUPFAM" id="SSF52402">
    <property type="entry name" value="Adenine nucleotide alpha hydrolases-like"/>
    <property type="match status" value="1"/>
</dbReference>
<keyword evidence="3" id="KW-1185">Reference proteome</keyword>
<dbReference type="EMBL" id="PYGD01000001">
    <property type="protein sequence ID" value="PSK94379.1"/>
    <property type="molecule type" value="Genomic_DNA"/>
</dbReference>
<evidence type="ECO:0000313" key="3">
    <source>
        <dbReference type="Proteomes" id="UP000240572"/>
    </source>
</evidence>
<name>A0A2P8DAZ7_9BACT</name>
<feature type="domain" description="Diphthamide synthase" evidence="1">
    <location>
        <begin position="4"/>
        <end position="208"/>
    </location>
</feature>
<dbReference type="Gene3D" id="3.90.1490.10">
    <property type="entry name" value="putative n-type atp pyrophosphatase, domain 2"/>
    <property type="match status" value="1"/>
</dbReference>
<comment type="caution">
    <text evidence="2">The sequence shown here is derived from an EMBL/GenBank/DDBJ whole genome shotgun (WGS) entry which is preliminary data.</text>
</comment>
<accession>A0A2P8DAZ7</accession>
<gene>
    <name evidence="2" type="ORF">B0I18_101534</name>
</gene>
<dbReference type="InterPro" id="IPR014729">
    <property type="entry name" value="Rossmann-like_a/b/a_fold"/>
</dbReference>
<proteinExistence type="predicted"/>
<sequence>MQDIALNWSSGKDAAMAFYQLQHSPGYRVKTLLTSLSEGYNRVSMHGTPAALLECQAQRMQLPLKQVRLPENADMASYNTIMQTAVSDLQAVGINTFAFGDIFLEDLRTYRESQLAQAGANAIFPLWKRNTAELVAAVEDSGIKAMIICVHDKFLGKEFLGRFINRGLLNDLPPGVDPCGENGEYHTVVIDAPFFSEPIAVHKGETVYKKYKAADEADAAWHTGFYFLDVQPAP</sequence>
<organism evidence="2 3">
    <name type="scientific">Taibaiella chishuiensis</name>
    <dbReference type="NCBI Taxonomy" id="1434707"/>
    <lineage>
        <taxon>Bacteria</taxon>
        <taxon>Pseudomonadati</taxon>
        <taxon>Bacteroidota</taxon>
        <taxon>Chitinophagia</taxon>
        <taxon>Chitinophagales</taxon>
        <taxon>Chitinophagaceae</taxon>
        <taxon>Taibaiella</taxon>
    </lineage>
</organism>